<dbReference type="PANTHER" id="PTHR43581:SF2">
    <property type="entry name" value="EXCINUCLEASE ATPASE SUBUNIT"/>
    <property type="match status" value="1"/>
</dbReference>
<evidence type="ECO:0000313" key="2">
    <source>
        <dbReference type="EMBL" id="AYB43261.1"/>
    </source>
</evidence>
<dbReference type="InterPro" id="IPR051396">
    <property type="entry name" value="Bact_Antivir_Def_Nuclease"/>
</dbReference>
<evidence type="ECO:0000259" key="1">
    <source>
        <dbReference type="Pfam" id="PF13175"/>
    </source>
</evidence>
<name>A0A385TID7_PAELA</name>
<dbReference type="Gene3D" id="3.40.50.300">
    <property type="entry name" value="P-loop containing nucleotide triphosphate hydrolases"/>
    <property type="match status" value="2"/>
</dbReference>
<dbReference type="InterPro" id="IPR027417">
    <property type="entry name" value="P-loop_NTPase"/>
</dbReference>
<protein>
    <recommendedName>
        <fullName evidence="1">Endonuclease GajA/Old nuclease/RecF-like AAA domain-containing protein</fullName>
    </recommendedName>
</protein>
<dbReference type="EMBL" id="CP032412">
    <property type="protein sequence ID" value="AYB43261.1"/>
    <property type="molecule type" value="Genomic_DNA"/>
</dbReference>
<sequence>MTLGNYEKKGKIKNFKITKLFGKKNVNLNFEEGIKIFVGENGIGKTTILNVIYYTLKLRFKELKEIEFDSIQMEIYGSEKVVIYRDWLLHDEEYIELDRYFNRLQRYLTSDELDFLQIRIIENKEKTPKDFNEMFRDEIIRRGVPYDMIYREIRIISRNAENMKFSKAISKARNIIKNEISENIMYFPTYRRIEEDLKKLGYITPHESDLYKVAPKKVREIPNINGELIQFGMDDVQDSIDRITDEIRNSSIVGYSQITGKMITHLVHENKANNTMKDIVKKAESLNIVLDRVGDYLSVHDKNTIRNLIASNEIFDSEQTNYDPLIYFLYNLIQLYEKQSDKDNAIKNFRNACNQFLVDKEVFYDESSVKISILNKNAEKVELRNLSSGEKQIVSLFSKIYLDSSNDFLILFDEPELSLSIEWQEKLLPEVISSDKCNFMMVVTHSPFIYSNNLRDFAESIEGCIEEVQI</sequence>
<feature type="domain" description="Endonuclease GajA/Old nuclease/RecF-like AAA" evidence="1">
    <location>
        <begin position="11"/>
        <end position="449"/>
    </location>
</feature>
<dbReference type="KEGG" id="plw:D5F53_08170"/>
<dbReference type="Pfam" id="PF13175">
    <property type="entry name" value="AAA_15"/>
    <property type="match status" value="1"/>
</dbReference>
<evidence type="ECO:0000313" key="3">
    <source>
        <dbReference type="Proteomes" id="UP000266552"/>
    </source>
</evidence>
<dbReference type="RefSeq" id="WP_119847283.1">
    <property type="nucleotide sequence ID" value="NZ_CP032412.1"/>
</dbReference>
<organism evidence="2 3">
    <name type="scientific">Paenibacillus lautus</name>
    <name type="common">Bacillus lautus</name>
    <dbReference type="NCBI Taxonomy" id="1401"/>
    <lineage>
        <taxon>Bacteria</taxon>
        <taxon>Bacillati</taxon>
        <taxon>Bacillota</taxon>
        <taxon>Bacilli</taxon>
        <taxon>Bacillales</taxon>
        <taxon>Paenibacillaceae</taxon>
        <taxon>Paenibacillus</taxon>
    </lineage>
</organism>
<dbReference type="AlphaFoldDB" id="A0A385TID7"/>
<gene>
    <name evidence="2" type="ORF">D5F53_08170</name>
</gene>
<keyword evidence="3" id="KW-1185">Reference proteome</keyword>
<accession>A0A385TID7</accession>
<dbReference type="SUPFAM" id="SSF52540">
    <property type="entry name" value="P-loop containing nucleoside triphosphate hydrolases"/>
    <property type="match status" value="1"/>
</dbReference>
<dbReference type="InterPro" id="IPR041685">
    <property type="entry name" value="AAA_GajA/Old/RecF-like"/>
</dbReference>
<dbReference type="PANTHER" id="PTHR43581">
    <property type="entry name" value="ATP/GTP PHOSPHATASE"/>
    <property type="match status" value="1"/>
</dbReference>
<proteinExistence type="predicted"/>
<dbReference type="Proteomes" id="UP000266552">
    <property type="component" value="Chromosome"/>
</dbReference>
<reference evidence="2 3" key="1">
    <citation type="submission" date="2018-09" db="EMBL/GenBank/DDBJ databases">
        <title>Genome Sequence of Paenibacillus lautus Strain E7593-69, Azo Dye-Degrading Bacteria, Isolated from Commercial Tattoo Inks.</title>
        <authorList>
            <person name="Nho S.W."/>
            <person name="Kim S.-J."/>
            <person name="Kweon O."/>
            <person name="Cerniglia C.E."/>
        </authorList>
    </citation>
    <scope>NUCLEOTIDE SEQUENCE [LARGE SCALE GENOMIC DNA]</scope>
    <source>
        <strain evidence="2 3">E7593-69</strain>
    </source>
</reference>